<keyword evidence="3" id="KW-1185">Reference proteome</keyword>
<sequence>MTSVRRFATLVAAAALVVTTAACGGDASADDARITLTVDDFGNFGYRGLLREYEAAHPGVRVVERVSDFTQHHEDLARRLDAGSGAGDVVAVEEGYAVQFRERGGDFVNLLDLGAGKLAGNWLPWKWDAMLSADGRRQIGLGTDIGGLAMCYRPDLLKAAGMPSDRGSVAKLWPTWSAYIDAGRRFRAAGLSAQWTDSAGNVFNQILAQQPVGYFDRQENLALETGPGVRTAWDLAVRMVAAGESAKYVPYSAQWRAALQGGRFATMTCPAWALGWIQQNAPATRGQWDVTVVPGAGGNWGGSWLTVPRQSAHPREAYELAAWLTAPEQQRRIFLETGNLPSAPALYDDPGVTGFHSPFFSQAPVGRIFTDAASRKPTQYIGLHNAAVRGLVERKLSQVEIGQLTPEQAWREAVAEARKVR</sequence>
<protein>
    <submittedName>
        <fullName evidence="2">Cellobiose-binding protein</fullName>
    </submittedName>
</protein>
<dbReference type="PANTHER" id="PTHR43649">
    <property type="entry name" value="ARABINOSE-BINDING PROTEIN-RELATED"/>
    <property type="match status" value="1"/>
</dbReference>
<dbReference type="AlphaFoldDB" id="A0A2T0S2C3"/>
<dbReference type="InterPro" id="IPR006059">
    <property type="entry name" value="SBP"/>
</dbReference>
<dbReference type="Proteomes" id="UP000239209">
    <property type="component" value="Unassembled WGS sequence"/>
</dbReference>
<dbReference type="RefSeq" id="WP_106128386.1">
    <property type="nucleotide sequence ID" value="NZ_PVZG01000010.1"/>
</dbReference>
<dbReference type="Gene3D" id="3.40.190.10">
    <property type="entry name" value="Periplasmic binding protein-like II"/>
    <property type="match status" value="1"/>
</dbReference>
<feature type="signal peptide" evidence="1">
    <location>
        <begin position="1"/>
        <end position="24"/>
    </location>
</feature>
<keyword evidence="1" id="KW-0732">Signal</keyword>
<accession>A0A2T0S2C3</accession>
<proteinExistence type="predicted"/>
<gene>
    <name evidence="2" type="ORF">CLV70_110164</name>
</gene>
<name>A0A2T0S2C3_9ACTN</name>
<reference evidence="2 3" key="1">
    <citation type="submission" date="2018-03" db="EMBL/GenBank/DDBJ databases">
        <title>Genomic Encyclopedia of Archaeal and Bacterial Type Strains, Phase II (KMG-II): from individual species to whole genera.</title>
        <authorList>
            <person name="Goeker M."/>
        </authorList>
    </citation>
    <scope>NUCLEOTIDE SEQUENCE [LARGE SCALE GENOMIC DNA]</scope>
    <source>
        <strain evidence="2 3">DSM 45348</strain>
    </source>
</reference>
<organism evidence="2 3">
    <name type="scientific">Pseudosporangium ferrugineum</name>
    <dbReference type="NCBI Taxonomy" id="439699"/>
    <lineage>
        <taxon>Bacteria</taxon>
        <taxon>Bacillati</taxon>
        <taxon>Actinomycetota</taxon>
        <taxon>Actinomycetes</taxon>
        <taxon>Micromonosporales</taxon>
        <taxon>Micromonosporaceae</taxon>
        <taxon>Pseudosporangium</taxon>
    </lineage>
</organism>
<evidence type="ECO:0000313" key="2">
    <source>
        <dbReference type="EMBL" id="PRY27577.1"/>
    </source>
</evidence>
<evidence type="ECO:0000256" key="1">
    <source>
        <dbReference type="SAM" id="SignalP"/>
    </source>
</evidence>
<dbReference type="PANTHER" id="PTHR43649:SF32">
    <property type="entry name" value="SUGAR BINDING SECRETED PROTEIN"/>
    <property type="match status" value="1"/>
</dbReference>
<dbReference type="Pfam" id="PF13416">
    <property type="entry name" value="SBP_bac_8"/>
    <property type="match status" value="1"/>
</dbReference>
<dbReference type="OrthoDB" id="3226017at2"/>
<dbReference type="InterPro" id="IPR050490">
    <property type="entry name" value="Bact_solute-bd_prot1"/>
</dbReference>
<feature type="chain" id="PRO_5039559777" evidence="1">
    <location>
        <begin position="25"/>
        <end position="421"/>
    </location>
</feature>
<dbReference type="EMBL" id="PVZG01000010">
    <property type="protein sequence ID" value="PRY27577.1"/>
    <property type="molecule type" value="Genomic_DNA"/>
</dbReference>
<dbReference type="SUPFAM" id="SSF53850">
    <property type="entry name" value="Periplasmic binding protein-like II"/>
    <property type="match status" value="1"/>
</dbReference>
<evidence type="ECO:0000313" key="3">
    <source>
        <dbReference type="Proteomes" id="UP000239209"/>
    </source>
</evidence>
<dbReference type="PROSITE" id="PS51257">
    <property type="entry name" value="PROKAR_LIPOPROTEIN"/>
    <property type="match status" value="1"/>
</dbReference>
<comment type="caution">
    <text evidence="2">The sequence shown here is derived from an EMBL/GenBank/DDBJ whole genome shotgun (WGS) entry which is preliminary data.</text>
</comment>